<evidence type="ECO:0000313" key="2">
    <source>
        <dbReference type="Proteomes" id="UP000887116"/>
    </source>
</evidence>
<reference evidence="1" key="1">
    <citation type="submission" date="2020-07" db="EMBL/GenBank/DDBJ databases">
        <title>Multicomponent nature underlies the extraordinary mechanical properties of spider dragline silk.</title>
        <authorList>
            <person name="Kono N."/>
            <person name="Nakamura H."/>
            <person name="Mori M."/>
            <person name="Yoshida Y."/>
            <person name="Ohtoshi R."/>
            <person name="Malay A.D."/>
            <person name="Moran D.A.P."/>
            <person name="Tomita M."/>
            <person name="Numata K."/>
            <person name="Arakawa K."/>
        </authorList>
    </citation>
    <scope>NUCLEOTIDE SEQUENCE</scope>
</reference>
<protein>
    <submittedName>
        <fullName evidence="1">Uncharacterized protein</fullName>
    </submittedName>
</protein>
<proteinExistence type="predicted"/>
<accession>A0A8X6JAD1</accession>
<comment type="caution">
    <text evidence="1">The sequence shown here is derived from an EMBL/GenBank/DDBJ whole genome shotgun (WGS) entry which is preliminary data.</text>
</comment>
<gene>
    <name evidence="1" type="ORF">TNCT_180391</name>
</gene>
<dbReference type="EMBL" id="BMAO01028781">
    <property type="protein sequence ID" value="GFR27375.1"/>
    <property type="molecule type" value="Genomic_DNA"/>
</dbReference>
<keyword evidence="2" id="KW-1185">Reference proteome</keyword>
<dbReference type="Proteomes" id="UP000887116">
    <property type="component" value="Unassembled WGS sequence"/>
</dbReference>
<dbReference type="AlphaFoldDB" id="A0A8X6JAD1"/>
<sequence length="79" mass="8823">MMVVPNRTRIRKVKPNIEIPTKMGRKKAGKYRLKDTLSDMMLRIYTLAASFAGRPISNKAYEIISAPGVKIVCLVCVIG</sequence>
<name>A0A8X6JAD1_TRICU</name>
<evidence type="ECO:0000313" key="1">
    <source>
        <dbReference type="EMBL" id="GFR27375.1"/>
    </source>
</evidence>
<organism evidence="1 2">
    <name type="scientific">Trichonephila clavata</name>
    <name type="common">Joro spider</name>
    <name type="synonym">Nephila clavata</name>
    <dbReference type="NCBI Taxonomy" id="2740835"/>
    <lineage>
        <taxon>Eukaryota</taxon>
        <taxon>Metazoa</taxon>
        <taxon>Ecdysozoa</taxon>
        <taxon>Arthropoda</taxon>
        <taxon>Chelicerata</taxon>
        <taxon>Arachnida</taxon>
        <taxon>Araneae</taxon>
        <taxon>Araneomorphae</taxon>
        <taxon>Entelegynae</taxon>
        <taxon>Araneoidea</taxon>
        <taxon>Nephilidae</taxon>
        <taxon>Trichonephila</taxon>
    </lineage>
</organism>